<dbReference type="InterPro" id="IPR046950">
    <property type="entry name" value="DNA-dir_Rpol_C_phage-type"/>
</dbReference>
<keyword evidence="4" id="KW-0808">Transferase</keyword>
<feature type="transmembrane region" description="Helical" evidence="8">
    <location>
        <begin position="195"/>
        <end position="214"/>
    </location>
</feature>
<dbReference type="PANTHER" id="PTHR10102:SF0">
    <property type="entry name" value="DNA-DIRECTED RNA POLYMERASE, MITOCHONDRIAL"/>
    <property type="match status" value="1"/>
</dbReference>
<comment type="similarity">
    <text evidence="1">Belongs to the phage and mitochondrial RNA polymerase family.</text>
</comment>
<evidence type="ECO:0000256" key="4">
    <source>
        <dbReference type="ARBA" id="ARBA00022679"/>
    </source>
</evidence>
<dbReference type="GeneID" id="809630"/>
<dbReference type="GO" id="GO:0001018">
    <property type="term" value="F:mitochondrial promoter sequence-specific DNA binding"/>
    <property type="evidence" value="ECO:0007669"/>
    <property type="project" value="TreeGrafter"/>
</dbReference>
<dbReference type="GO" id="GO:0003899">
    <property type="term" value="F:DNA-directed RNA polymerase activity"/>
    <property type="evidence" value="ECO:0007669"/>
    <property type="project" value="UniProtKB-EC"/>
</dbReference>
<evidence type="ECO:0000256" key="8">
    <source>
        <dbReference type="SAM" id="Phobius"/>
    </source>
</evidence>
<keyword evidence="5" id="KW-0548">Nucleotidyltransferase</keyword>
<keyword evidence="3" id="KW-0240">DNA-directed RNA polymerase</keyword>
<evidence type="ECO:0000259" key="9">
    <source>
        <dbReference type="Pfam" id="PF00940"/>
    </source>
</evidence>
<evidence type="ECO:0000313" key="10">
    <source>
        <dbReference type="EMBL" id="AAK84242.1"/>
    </source>
</evidence>
<dbReference type="AlphaFoldDB" id="Q950R6"/>
<dbReference type="PANTHER" id="PTHR10102">
    <property type="entry name" value="DNA-DIRECTED RNA POLYMERASE, MITOCHONDRIAL"/>
    <property type="match status" value="1"/>
</dbReference>
<reference evidence="10" key="1">
    <citation type="submission" date="2001-07" db="EMBL/GenBank/DDBJ databases">
        <authorList>
            <person name="Lang F.B.F."/>
        </authorList>
    </citation>
    <scope>NUCLEOTIDE SEQUENCE</scope>
</reference>
<dbReference type="InterPro" id="IPR043502">
    <property type="entry name" value="DNA/RNA_pol_sf"/>
</dbReference>
<accession>Q950R6</accession>
<dbReference type="SUPFAM" id="SSF56672">
    <property type="entry name" value="DNA/RNA polymerases"/>
    <property type="match status" value="1"/>
</dbReference>
<evidence type="ECO:0000256" key="1">
    <source>
        <dbReference type="ARBA" id="ARBA00009493"/>
    </source>
</evidence>
<proteinExistence type="inferred from homology"/>
<dbReference type="Pfam" id="PF00940">
    <property type="entry name" value="RNA_pol"/>
    <property type="match status" value="1"/>
</dbReference>
<geneLocation type="mitochondrion" evidence="10"/>
<dbReference type="EC" id="2.7.7.6" evidence="2"/>
<evidence type="ECO:0000256" key="7">
    <source>
        <dbReference type="ARBA" id="ARBA00048552"/>
    </source>
</evidence>
<dbReference type="InterPro" id="IPR002092">
    <property type="entry name" value="DNA-dir_Rpol_phage-type"/>
</dbReference>
<name>Q950R6_SPIPN</name>
<evidence type="ECO:0000256" key="6">
    <source>
        <dbReference type="ARBA" id="ARBA00023163"/>
    </source>
</evidence>
<reference evidence="10" key="2">
    <citation type="journal article" date="2002" name="Mol. Biol. Evol.">
        <title>Hyaloraphidium curvatum: a linear mitochondrial genome, tRNA editing, and an evolutionary link to lower fungi.</title>
        <authorList>
            <person name="Forget L."/>
            <person name="Ustinova J."/>
            <person name="Wang Z."/>
            <person name="Huss V.A."/>
            <person name="Franz Lang B."/>
        </authorList>
    </citation>
    <scope>NUCLEOTIDE SEQUENCE</scope>
</reference>
<gene>
    <name evidence="10" type="primary">orf218</name>
</gene>
<evidence type="ECO:0000256" key="5">
    <source>
        <dbReference type="ARBA" id="ARBA00022695"/>
    </source>
</evidence>
<dbReference type="VEuPathDB" id="FungiDB:SPPG_05243"/>
<dbReference type="RefSeq" id="NP_150313.1">
    <property type="nucleotide sequence ID" value="NC_003052.1"/>
</dbReference>
<dbReference type="EMBL" id="AF404303">
    <property type="protein sequence ID" value="AAK84242.1"/>
    <property type="molecule type" value="Genomic_DNA"/>
</dbReference>
<keyword evidence="6" id="KW-0804">Transcription</keyword>
<sequence>MELQVRFTINIAKVYSSCVEPIYLPVFGDWRGRVYPHSTFINYQGNSLSRNVLEFYHGEVLNSNGIFSFFIYGANTYGLDKLTFDERYQWVIDNSAKILSMDRDFLLGADDQLAFASFALYYRKWYINPDEPLNVIVYQDATCSGLQHISSLLADINLAKQVNTAGPSAIAGDVYTDVANMINGLDLPGRENPSVIGLIYLNQLNIFILIVILLKDLL</sequence>
<dbReference type="GO" id="GO:0034245">
    <property type="term" value="C:mitochondrial DNA-directed RNA polymerase complex"/>
    <property type="evidence" value="ECO:0007669"/>
    <property type="project" value="TreeGrafter"/>
</dbReference>
<dbReference type="Gene3D" id="1.10.287.280">
    <property type="match status" value="1"/>
</dbReference>
<keyword evidence="10" id="KW-0496">Mitochondrion</keyword>
<keyword evidence="8" id="KW-0812">Transmembrane</keyword>
<comment type="catalytic activity">
    <reaction evidence="7">
        <text>RNA(n) + a ribonucleoside 5'-triphosphate = RNA(n+1) + diphosphate</text>
        <dbReference type="Rhea" id="RHEA:21248"/>
        <dbReference type="Rhea" id="RHEA-COMP:14527"/>
        <dbReference type="Rhea" id="RHEA-COMP:17342"/>
        <dbReference type="ChEBI" id="CHEBI:33019"/>
        <dbReference type="ChEBI" id="CHEBI:61557"/>
        <dbReference type="ChEBI" id="CHEBI:140395"/>
        <dbReference type="EC" id="2.7.7.6"/>
    </reaction>
</comment>
<keyword evidence="8" id="KW-1133">Transmembrane helix</keyword>
<organism evidence="10">
    <name type="scientific">Spizellomyces punctatus</name>
    <dbReference type="NCBI Taxonomy" id="109760"/>
    <lineage>
        <taxon>Eukaryota</taxon>
        <taxon>Fungi</taxon>
        <taxon>Fungi incertae sedis</taxon>
        <taxon>Chytridiomycota</taxon>
        <taxon>Chytridiomycota incertae sedis</taxon>
        <taxon>Chytridiomycetes</taxon>
        <taxon>Spizellomycetales</taxon>
        <taxon>Spizellomycetaceae</taxon>
        <taxon>Spizellomyces</taxon>
    </lineage>
</organism>
<evidence type="ECO:0000256" key="3">
    <source>
        <dbReference type="ARBA" id="ARBA00022478"/>
    </source>
</evidence>
<dbReference type="GO" id="GO:0006390">
    <property type="term" value="P:mitochondrial transcription"/>
    <property type="evidence" value="ECO:0007669"/>
    <property type="project" value="TreeGrafter"/>
</dbReference>
<evidence type="ECO:0000256" key="2">
    <source>
        <dbReference type="ARBA" id="ARBA00012418"/>
    </source>
</evidence>
<feature type="domain" description="DNA-directed RNA polymerase C-terminal" evidence="9">
    <location>
        <begin position="61"/>
        <end position="183"/>
    </location>
</feature>
<keyword evidence="8" id="KW-0472">Membrane</keyword>
<protein>
    <recommendedName>
        <fullName evidence="2">DNA-directed RNA polymerase</fullName>
        <ecNumber evidence="2">2.7.7.6</ecNumber>
    </recommendedName>
</protein>